<dbReference type="PANTHER" id="PTHR11902">
    <property type="entry name" value="ENOLASE"/>
    <property type="match status" value="1"/>
</dbReference>
<sequence length="265" mass="29189">MILPTGASTFTEAMKIGSEVYHHLKSVIKNKFGLDATAVGDEGGFAPNIQNNKEGLQLIKDAIEQAGYTGKVEIGMDVAASEFFREGKYDLDFKNPNSDKSKWIDGQELTNLYLEFIKDFPVVSIEDPFDQDHWDAWTNITANTSIQIVGDDLTVTNPTRIQTAIDKKACNCLLLKVNQIGSVTESIRAHNLAKSNGWGTMVSHRSGETEDTFIADLVVGLSTGQIKTGAPCRSERLAKYNQILRIEEELGAGAKYAGKNFRRPI</sequence>
<feature type="domain" description="Enolase C-terminal TIM barrel" evidence="10">
    <location>
        <begin position="1"/>
        <end position="264"/>
    </location>
</feature>
<proteinExistence type="evidence at transcript level"/>
<comment type="cofactor">
    <cofactor evidence="1">
        <name>Mg(2+)</name>
        <dbReference type="ChEBI" id="CHEBI:18420"/>
    </cofactor>
</comment>
<comment type="pathway">
    <text evidence="2">Carbohydrate degradation; glycolysis; pyruvate from D-glyceraldehyde 3-phosphate: step 4/5.</text>
</comment>
<evidence type="ECO:0000256" key="9">
    <source>
        <dbReference type="ARBA" id="ARBA00032132"/>
    </source>
</evidence>
<evidence type="ECO:0000256" key="3">
    <source>
        <dbReference type="ARBA" id="ARBA00009604"/>
    </source>
</evidence>
<dbReference type="InterPro" id="IPR000941">
    <property type="entry name" value="Enolase"/>
</dbReference>
<protein>
    <recommendedName>
        <fullName evidence="4">phosphopyruvate hydratase</fullName>
        <ecNumber evidence="4">4.2.1.11</ecNumber>
    </recommendedName>
    <alternativeName>
        <fullName evidence="8">2-phospho-D-glycerate hydro-lyase</fullName>
    </alternativeName>
    <alternativeName>
        <fullName evidence="9">2-phosphoglycerate dehydratase</fullName>
    </alternativeName>
</protein>
<evidence type="ECO:0000256" key="7">
    <source>
        <dbReference type="ARBA" id="ARBA00023239"/>
    </source>
</evidence>
<evidence type="ECO:0000256" key="6">
    <source>
        <dbReference type="ARBA" id="ARBA00023152"/>
    </source>
</evidence>
<dbReference type="UniPathway" id="UPA00109">
    <property type="reaction ID" value="UER00187"/>
</dbReference>
<dbReference type="EC" id="4.2.1.11" evidence="4"/>
<evidence type="ECO:0000256" key="8">
    <source>
        <dbReference type="ARBA" id="ARBA00031125"/>
    </source>
</evidence>
<keyword evidence="7" id="KW-0456">Lyase</keyword>
<keyword evidence="6" id="KW-0324">Glycolysis</keyword>
<reference evidence="11" key="1">
    <citation type="submission" date="2013-02" db="EMBL/GenBank/DDBJ databases">
        <title>Immune-Related transcriptome of Coptotermes formosanus Shiraki workers: the defense mechanism.</title>
        <authorList>
            <person name="Hussain A."/>
            <person name="Li Y.F."/>
            <person name="Cheng Y."/>
            <person name="Liu Y."/>
            <person name="Chen C.C."/>
            <person name="Wen S.Y."/>
        </authorList>
    </citation>
    <scope>NUCLEOTIDE SEQUENCE</scope>
</reference>
<dbReference type="EMBL" id="KC571897">
    <property type="protein sequence ID" value="AGM32396.1"/>
    <property type="molecule type" value="mRNA"/>
</dbReference>
<dbReference type="GO" id="GO:0006096">
    <property type="term" value="P:glycolytic process"/>
    <property type="evidence" value="ECO:0007669"/>
    <property type="project" value="UniProtKB-UniPathway"/>
</dbReference>
<dbReference type="InterPro" id="IPR020810">
    <property type="entry name" value="Enolase_C"/>
</dbReference>
<dbReference type="GO" id="GO:0000015">
    <property type="term" value="C:phosphopyruvate hydratase complex"/>
    <property type="evidence" value="ECO:0007669"/>
    <property type="project" value="InterPro"/>
</dbReference>
<dbReference type="Pfam" id="PF00113">
    <property type="entry name" value="Enolase_C"/>
    <property type="match status" value="1"/>
</dbReference>
<evidence type="ECO:0000256" key="4">
    <source>
        <dbReference type="ARBA" id="ARBA00012058"/>
    </source>
</evidence>
<organism evidence="11">
    <name type="scientific">Coptotermes formosanus</name>
    <name type="common">Formosan subterranean termite</name>
    <dbReference type="NCBI Taxonomy" id="36987"/>
    <lineage>
        <taxon>Eukaryota</taxon>
        <taxon>Metazoa</taxon>
        <taxon>Ecdysozoa</taxon>
        <taxon>Arthropoda</taxon>
        <taxon>Hexapoda</taxon>
        <taxon>Insecta</taxon>
        <taxon>Pterygota</taxon>
        <taxon>Neoptera</taxon>
        <taxon>Polyneoptera</taxon>
        <taxon>Dictyoptera</taxon>
        <taxon>Blattodea</taxon>
        <taxon>Blattoidea</taxon>
        <taxon>Termitoidae</taxon>
        <taxon>Rhinotermitidae</taxon>
        <taxon>Coptotermes</taxon>
    </lineage>
</organism>
<keyword evidence="5" id="KW-0460">Magnesium</keyword>
<evidence type="ECO:0000256" key="5">
    <source>
        <dbReference type="ARBA" id="ARBA00022842"/>
    </source>
</evidence>
<evidence type="ECO:0000256" key="1">
    <source>
        <dbReference type="ARBA" id="ARBA00001946"/>
    </source>
</evidence>
<dbReference type="PRINTS" id="PR00148">
    <property type="entry name" value="ENOLASE"/>
</dbReference>
<dbReference type="SFLD" id="SFLDS00001">
    <property type="entry name" value="Enolase"/>
    <property type="match status" value="1"/>
</dbReference>
<accession>R4UW04</accession>
<dbReference type="AlphaFoldDB" id="R4UW04"/>
<dbReference type="SMART" id="SM01192">
    <property type="entry name" value="Enolase_C"/>
    <property type="match status" value="1"/>
</dbReference>
<evidence type="ECO:0000313" key="11">
    <source>
        <dbReference type="EMBL" id="AGM32396.1"/>
    </source>
</evidence>
<dbReference type="GO" id="GO:0000287">
    <property type="term" value="F:magnesium ion binding"/>
    <property type="evidence" value="ECO:0007669"/>
    <property type="project" value="InterPro"/>
</dbReference>
<dbReference type="GO" id="GO:0004634">
    <property type="term" value="F:phosphopyruvate hydratase activity"/>
    <property type="evidence" value="ECO:0007669"/>
    <property type="project" value="UniProtKB-EC"/>
</dbReference>
<name>R4UW04_COPFO</name>
<dbReference type="InterPro" id="IPR020809">
    <property type="entry name" value="Enolase_CS"/>
</dbReference>
<dbReference type="FunFam" id="3.20.20.120:FF:000002">
    <property type="entry name" value="Enolase 1"/>
    <property type="match status" value="1"/>
</dbReference>
<dbReference type="PANTHER" id="PTHR11902:SF1">
    <property type="entry name" value="ENOLASE"/>
    <property type="match status" value="1"/>
</dbReference>
<dbReference type="InterPro" id="IPR036849">
    <property type="entry name" value="Enolase-like_C_sf"/>
</dbReference>
<dbReference type="Gene3D" id="3.20.20.120">
    <property type="entry name" value="Enolase-like C-terminal domain"/>
    <property type="match status" value="1"/>
</dbReference>
<comment type="similarity">
    <text evidence="3">Belongs to the enolase family.</text>
</comment>
<dbReference type="SUPFAM" id="SSF51604">
    <property type="entry name" value="Enolase C-terminal domain-like"/>
    <property type="match status" value="1"/>
</dbReference>
<evidence type="ECO:0000256" key="2">
    <source>
        <dbReference type="ARBA" id="ARBA00005031"/>
    </source>
</evidence>
<dbReference type="PROSITE" id="PS00164">
    <property type="entry name" value="ENOLASE"/>
    <property type="match status" value="1"/>
</dbReference>
<evidence type="ECO:0000259" key="10">
    <source>
        <dbReference type="SMART" id="SM01192"/>
    </source>
</evidence>